<dbReference type="NCBIfam" id="TIGR03590">
    <property type="entry name" value="PseG"/>
    <property type="match status" value="1"/>
</dbReference>
<dbReference type="Gene3D" id="3.40.50.2000">
    <property type="entry name" value="Glycogen Phosphorylase B"/>
    <property type="match status" value="1"/>
</dbReference>
<dbReference type="Proteomes" id="UP000618579">
    <property type="component" value="Unassembled WGS sequence"/>
</dbReference>
<sequence length="338" mass="38449">MRVLFRADSSLIIGTGHVMRCLVLADELKKHNVHITFMCSDGEGNINEFINAKGYEIILINNKDQFDNSHCFFEEKVDWLIVDHYSLDESWERYASLYVEKVMVIDDLANRKHFCDLLLDQNLYIDLKGRYNNLVSKDCVKLLGPKYSLLREEFRFNRLGPIKSANESKQVLVTFGGTDPTNETMYVLNSLLEFAHLANTIIIVVGKNNPYIREIKDICSHTPNFKLHVQVSNMAQIMAESYFAICSGGTITWERYCMGLPALVITNASNQVEIAKTAHYYSFDKYLGHSGSVEKKEIQNAYIDALLNDEWILASSSKCVDIVDGLGVTRVLKCLFAV</sequence>
<dbReference type="GO" id="GO:0016787">
    <property type="term" value="F:hydrolase activity"/>
    <property type="evidence" value="ECO:0007669"/>
    <property type="project" value="UniProtKB-KW"/>
</dbReference>
<dbReference type="Gene3D" id="3.40.50.11190">
    <property type="match status" value="1"/>
</dbReference>
<dbReference type="InterPro" id="IPR020023">
    <property type="entry name" value="PseG"/>
</dbReference>
<evidence type="ECO:0000313" key="3">
    <source>
        <dbReference type="Proteomes" id="UP000618579"/>
    </source>
</evidence>
<gene>
    <name evidence="2" type="primary">pseG</name>
    <name evidence="2" type="ORF">GC097_10595</name>
</gene>
<dbReference type="PANTHER" id="PTHR21015">
    <property type="entry name" value="UDP-N-ACETYLGLUCOSAMINE--N-ACETYLMURAMYL-(PENTAPEPTIDE) PYROPHOSPHORYL-UNDECAPRENOL N-ACETYLGLUCOSAMINE TRANSFERASE 1"/>
    <property type="match status" value="1"/>
</dbReference>
<dbReference type="EC" id="3.6.1.57" evidence="2"/>
<evidence type="ECO:0000313" key="2">
    <source>
        <dbReference type="EMBL" id="NOV00465.1"/>
    </source>
</evidence>
<keyword evidence="1" id="KW-0472">Membrane</keyword>
<comment type="caution">
    <text evidence="2">The sequence shown here is derived from an EMBL/GenBank/DDBJ whole genome shotgun (WGS) entry which is preliminary data.</text>
</comment>
<keyword evidence="3" id="KW-1185">Reference proteome</keyword>
<dbReference type="SUPFAM" id="SSF53756">
    <property type="entry name" value="UDP-Glycosyltransferase/glycogen phosphorylase"/>
    <property type="match status" value="1"/>
</dbReference>
<organism evidence="2 3">
    <name type="scientific">Paenibacillus planticolens</name>
    <dbReference type="NCBI Taxonomy" id="2654976"/>
    <lineage>
        <taxon>Bacteria</taxon>
        <taxon>Bacillati</taxon>
        <taxon>Bacillota</taxon>
        <taxon>Bacilli</taxon>
        <taxon>Bacillales</taxon>
        <taxon>Paenibacillaceae</taxon>
        <taxon>Paenibacillus</taxon>
    </lineage>
</organism>
<reference evidence="2 3" key="1">
    <citation type="submission" date="2019-10" db="EMBL/GenBank/DDBJ databases">
        <title>Description of Paenibacillus pedi sp. nov.</title>
        <authorList>
            <person name="Carlier A."/>
            <person name="Qi S."/>
        </authorList>
    </citation>
    <scope>NUCLEOTIDE SEQUENCE [LARGE SCALE GENOMIC DNA]</scope>
    <source>
        <strain evidence="2 3">LMG 31457</strain>
    </source>
</reference>
<dbReference type="PANTHER" id="PTHR21015:SF22">
    <property type="entry name" value="GLYCOSYLTRANSFERASE"/>
    <property type="match status" value="1"/>
</dbReference>
<name>A0ABX1ZPC8_9BACL</name>
<dbReference type="RefSeq" id="WP_171683328.1">
    <property type="nucleotide sequence ID" value="NZ_WHNZ01000018.1"/>
</dbReference>
<keyword evidence="2" id="KW-0378">Hydrolase</keyword>
<dbReference type="EMBL" id="WHNZ01000018">
    <property type="protein sequence ID" value="NOV00465.1"/>
    <property type="molecule type" value="Genomic_DNA"/>
</dbReference>
<evidence type="ECO:0000256" key="1">
    <source>
        <dbReference type="ARBA" id="ARBA00023136"/>
    </source>
</evidence>
<accession>A0ABX1ZPC8</accession>
<protein>
    <submittedName>
        <fullName evidence="2">UDP-2,4-diacetamido-2,4, 6-trideoxy-beta-L-altropyranose hydrolase</fullName>
        <ecNumber evidence="2">3.6.1.57</ecNumber>
    </submittedName>
</protein>
<proteinExistence type="predicted"/>